<gene>
    <name evidence="2" type="ORF">ILUMI_16872</name>
</gene>
<sequence length="112" mass="13338">MKISILILKERKQMYPRKNSIDNQNLNFIEEHKEEKLTRNEITTNVSKIRTKRFKQSSNKKLKNLSNQQKQLKTKIVEDITPKRGRKRKVNPNEGPQELWMEQSLCSTDGRD</sequence>
<reference evidence="2" key="1">
    <citation type="submission" date="2019-08" db="EMBL/GenBank/DDBJ databases">
        <title>The genome of the North American firefly Photinus pyralis.</title>
        <authorList>
            <consortium name="Photinus pyralis genome working group"/>
            <person name="Fallon T.R."/>
            <person name="Sander Lower S.E."/>
            <person name="Weng J.-K."/>
        </authorList>
    </citation>
    <scope>NUCLEOTIDE SEQUENCE</scope>
    <source>
        <strain evidence="2">TRF0915ILg1</strain>
        <tissue evidence="2">Whole body</tissue>
    </source>
</reference>
<comment type="caution">
    <text evidence="2">The sequence shown here is derived from an EMBL/GenBank/DDBJ whole genome shotgun (WGS) entry which is preliminary data.</text>
</comment>
<keyword evidence="3" id="KW-1185">Reference proteome</keyword>
<proteinExistence type="predicted"/>
<evidence type="ECO:0000313" key="3">
    <source>
        <dbReference type="Proteomes" id="UP000801492"/>
    </source>
</evidence>
<dbReference type="EMBL" id="VTPC01068434">
    <property type="protein sequence ID" value="KAF2889301.1"/>
    <property type="molecule type" value="Genomic_DNA"/>
</dbReference>
<name>A0A8K0CQG2_IGNLU</name>
<dbReference type="AlphaFoldDB" id="A0A8K0CQG2"/>
<protein>
    <submittedName>
        <fullName evidence="2">Uncharacterized protein</fullName>
    </submittedName>
</protein>
<evidence type="ECO:0000256" key="1">
    <source>
        <dbReference type="SAM" id="MobiDB-lite"/>
    </source>
</evidence>
<feature type="region of interest" description="Disordered" evidence="1">
    <location>
        <begin position="80"/>
        <end position="112"/>
    </location>
</feature>
<accession>A0A8K0CQG2</accession>
<dbReference type="Proteomes" id="UP000801492">
    <property type="component" value="Unassembled WGS sequence"/>
</dbReference>
<evidence type="ECO:0000313" key="2">
    <source>
        <dbReference type="EMBL" id="KAF2889301.1"/>
    </source>
</evidence>
<organism evidence="2 3">
    <name type="scientific">Ignelater luminosus</name>
    <name type="common">Cucubano</name>
    <name type="synonym">Pyrophorus luminosus</name>
    <dbReference type="NCBI Taxonomy" id="2038154"/>
    <lineage>
        <taxon>Eukaryota</taxon>
        <taxon>Metazoa</taxon>
        <taxon>Ecdysozoa</taxon>
        <taxon>Arthropoda</taxon>
        <taxon>Hexapoda</taxon>
        <taxon>Insecta</taxon>
        <taxon>Pterygota</taxon>
        <taxon>Neoptera</taxon>
        <taxon>Endopterygota</taxon>
        <taxon>Coleoptera</taxon>
        <taxon>Polyphaga</taxon>
        <taxon>Elateriformia</taxon>
        <taxon>Elateroidea</taxon>
        <taxon>Elateridae</taxon>
        <taxon>Agrypninae</taxon>
        <taxon>Pyrophorini</taxon>
        <taxon>Ignelater</taxon>
    </lineage>
</organism>